<gene>
    <name evidence="1" type="ORF">DY000_02060205</name>
</gene>
<evidence type="ECO:0000313" key="2">
    <source>
        <dbReference type="Proteomes" id="UP000266723"/>
    </source>
</evidence>
<keyword evidence="2" id="KW-1185">Reference proteome</keyword>
<dbReference type="EMBL" id="QGKV02001556">
    <property type="protein sequence ID" value="KAF3517135.1"/>
    <property type="molecule type" value="Genomic_DNA"/>
</dbReference>
<accession>A0ABQ7ASN4</accession>
<sequence>MRNAGGQRLNDQGTVSPDLEAVALEVANDEDAAVNSQAVADENVQAARLKTFDDYNRLDQYFSHKSAIRSPAFKRNNFKLKPSYFSLVGQTPYHGHTHEHPMDHLERFEPVVSAIKDNRAPEDYLLYKLDIPWILPTFSYGILVF</sequence>
<organism evidence="1 2">
    <name type="scientific">Brassica cretica</name>
    <name type="common">Mustard</name>
    <dbReference type="NCBI Taxonomy" id="69181"/>
    <lineage>
        <taxon>Eukaryota</taxon>
        <taxon>Viridiplantae</taxon>
        <taxon>Streptophyta</taxon>
        <taxon>Embryophyta</taxon>
        <taxon>Tracheophyta</taxon>
        <taxon>Spermatophyta</taxon>
        <taxon>Magnoliopsida</taxon>
        <taxon>eudicotyledons</taxon>
        <taxon>Gunneridae</taxon>
        <taxon>Pentapetalae</taxon>
        <taxon>rosids</taxon>
        <taxon>malvids</taxon>
        <taxon>Brassicales</taxon>
        <taxon>Brassicaceae</taxon>
        <taxon>Brassiceae</taxon>
        <taxon>Brassica</taxon>
    </lineage>
</organism>
<name>A0ABQ7ASN4_BRACR</name>
<evidence type="ECO:0000313" key="1">
    <source>
        <dbReference type="EMBL" id="KAF3517135.1"/>
    </source>
</evidence>
<dbReference type="Proteomes" id="UP000266723">
    <property type="component" value="Unassembled WGS sequence"/>
</dbReference>
<comment type="caution">
    <text evidence="1">The sequence shown here is derived from an EMBL/GenBank/DDBJ whole genome shotgun (WGS) entry which is preliminary data.</text>
</comment>
<reference evidence="1 2" key="1">
    <citation type="journal article" date="2020" name="BMC Genomics">
        <title>Intraspecific diversification of the crop wild relative Brassica cretica Lam. using demographic model selection.</title>
        <authorList>
            <person name="Kioukis A."/>
            <person name="Michalopoulou V.A."/>
            <person name="Briers L."/>
            <person name="Pirintsos S."/>
            <person name="Studholme D.J."/>
            <person name="Pavlidis P."/>
            <person name="Sarris P.F."/>
        </authorList>
    </citation>
    <scope>NUCLEOTIDE SEQUENCE [LARGE SCALE GENOMIC DNA]</scope>
    <source>
        <strain evidence="2">cv. PFS-1207/04</strain>
    </source>
</reference>
<protein>
    <submittedName>
        <fullName evidence="1">Uncharacterized protein</fullName>
    </submittedName>
</protein>
<proteinExistence type="predicted"/>